<gene>
    <name evidence="9" type="ORF">D0435_06570</name>
</gene>
<accession>A0A845QKM7</accession>
<dbReference type="EMBL" id="QXWK01000011">
    <property type="protein sequence ID" value="NBH61313.1"/>
    <property type="molecule type" value="Genomic_DNA"/>
</dbReference>
<feature type="transmembrane region" description="Helical" evidence="7">
    <location>
        <begin position="194"/>
        <end position="213"/>
    </location>
</feature>
<dbReference type="InterPro" id="IPR051258">
    <property type="entry name" value="Diverse_Substrate_Transporter"/>
</dbReference>
<evidence type="ECO:0000256" key="2">
    <source>
        <dbReference type="ARBA" id="ARBA00007362"/>
    </source>
</evidence>
<feature type="transmembrane region" description="Helical" evidence="7">
    <location>
        <begin position="280"/>
        <end position="298"/>
    </location>
</feature>
<dbReference type="Pfam" id="PF00892">
    <property type="entry name" value="EamA"/>
    <property type="match status" value="2"/>
</dbReference>
<dbReference type="SUPFAM" id="SSF103481">
    <property type="entry name" value="Multidrug resistance efflux transporter EmrE"/>
    <property type="match status" value="2"/>
</dbReference>
<dbReference type="AlphaFoldDB" id="A0A845QKM7"/>
<evidence type="ECO:0000313" key="10">
    <source>
        <dbReference type="Proteomes" id="UP000446866"/>
    </source>
</evidence>
<keyword evidence="4 7" id="KW-0812">Transmembrane</keyword>
<comment type="caution">
    <text evidence="9">The sequence shown here is derived from an EMBL/GenBank/DDBJ whole genome shotgun (WGS) entry which is preliminary data.</text>
</comment>
<feature type="transmembrane region" description="Helical" evidence="7">
    <location>
        <begin position="253"/>
        <end position="274"/>
    </location>
</feature>
<evidence type="ECO:0000256" key="4">
    <source>
        <dbReference type="ARBA" id="ARBA00022692"/>
    </source>
</evidence>
<proteinExistence type="inferred from homology"/>
<name>A0A845QKM7_9FIRM</name>
<evidence type="ECO:0000259" key="8">
    <source>
        <dbReference type="Pfam" id="PF00892"/>
    </source>
</evidence>
<feature type="transmembrane region" description="Helical" evidence="7">
    <location>
        <begin position="159"/>
        <end position="182"/>
    </location>
</feature>
<feature type="transmembrane region" description="Helical" evidence="7">
    <location>
        <begin position="79"/>
        <end position="103"/>
    </location>
</feature>
<feature type="transmembrane region" description="Helical" evidence="7">
    <location>
        <begin position="39"/>
        <end position="58"/>
    </location>
</feature>
<feature type="domain" description="EamA" evidence="8">
    <location>
        <begin position="163"/>
        <end position="295"/>
    </location>
</feature>
<evidence type="ECO:0000256" key="3">
    <source>
        <dbReference type="ARBA" id="ARBA00022475"/>
    </source>
</evidence>
<feature type="transmembrane region" description="Helical" evidence="7">
    <location>
        <begin position="109"/>
        <end position="128"/>
    </location>
</feature>
<organism evidence="9 10">
    <name type="scientific">Anaerotruncus colihominis</name>
    <dbReference type="NCBI Taxonomy" id="169435"/>
    <lineage>
        <taxon>Bacteria</taxon>
        <taxon>Bacillati</taxon>
        <taxon>Bacillota</taxon>
        <taxon>Clostridia</taxon>
        <taxon>Eubacteriales</taxon>
        <taxon>Oscillospiraceae</taxon>
        <taxon>Anaerotruncus</taxon>
    </lineage>
</organism>
<protein>
    <submittedName>
        <fullName evidence="9">DMT family transporter</fullName>
    </submittedName>
</protein>
<reference evidence="9 10" key="1">
    <citation type="submission" date="2018-08" db="EMBL/GenBank/DDBJ databases">
        <title>Murine metabolic-syndrome-specific gut microbial biobank.</title>
        <authorList>
            <person name="Liu C."/>
        </authorList>
    </citation>
    <scope>NUCLEOTIDE SEQUENCE [LARGE SCALE GENOMIC DNA]</scope>
    <source>
        <strain evidence="9 10">28</strain>
    </source>
</reference>
<dbReference type="InterPro" id="IPR037185">
    <property type="entry name" value="EmrE-like"/>
</dbReference>
<evidence type="ECO:0000256" key="7">
    <source>
        <dbReference type="SAM" id="Phobius"/>
    </source>
</evidence>
<evidence type="ECO:0000256" key="5">
    <source>
        <dbReference type="ARBA" id="ARBA00022989"/>
    </source>
</evidence>
<keyword evidence="10" id="KW-1185">Reference proteome</keyword>
<sequence length="308" mass="33131">MSKKMRSNILLLITAVIWGSAFVAQKAGASLEPFTYNGIRMFIGGLVLIPVIYVFKALSKDKEEAPKTEAELAAERKTLIVGGISCGVVLCIASTLQQFGLYFETSAGKAGFITSLYIVIVPVLGLFLRQKVKPIVWGCIVMGAFGFYLLTMAGKGEGFTIHTGELFVLICAVAFSCHILVVDHFSPKCDGIKLSCIQFLTAGIIGITCMFIFETPILADILDCWLPILYCGVISSGVAYTCQVLGQKDAEPAAASLILSLESVFSVLFGALILGERLTLLEGLGCIVIFIAVIIPQLPSKEERLQAK</sequence>
<keyword evidence="5 7" id="KW-1133">Transmembrane helix</keyword>
<dbReference type="InterPro" id="IPR000620">
    <property type="entry name" value="EamA_dom"/>
</dbReference>
<keyword evidence="3" id="KW-1003">Cell membrane</keyword>
<dbReference type="RefSeq" id="WP_160201597.1">
    <property type="nucleotide sequence ID" value="NZ_QXWK01000011.1"/>
</dbReference>
<keyword evidence="6 7" id="KW-0472">Membrane</keyword>
<dbReference type="Proteomes" id="UP000446866">
    <property type="component" value="Unassembled WGS sequence"/>
</dbReference>
<evidence type="ECO:0000256" key="1">
    <source>
        <dbReference type="ARBA" id="ARBA00004651"/>
    </source>
</evidence>
<feature type="transmembrane region" description="Helical" evidence="7">
    <location>
        <begin position="135"/>
        <end position="153"/>
    </location>
</feature>
<comment type="similarity">
    <text evidence="2">Belongs to the EamA transporter family.</text>
</comment>
<evidence type="ECO:0000256" key="6">
    <source>
        <dbReference type="ARBA" id="ARBA00023136"/>
    </source>
</evidence>
<dbReference type="GO" id="GO:0005886">
    <property type="term" value="C:plasma membrane"/>
    <property type="evidence" value="ECO:0007669"/>
    <property type="project" value="UniProtKB-SubCell"/>
</dbReference>
<dbReference type="PANTHER" id="PTHR42920">
    <property type="entry name" value="OS03G0707200 PROTEIN-RELATED"/>
    <property type="match status" value="1"/>
</dbReference>
<feature type="transmembrane region" description="Helical" evidence="7">
    <location>
        <begin position="225"/>
        <end position="246"/>
    </location>
</feature>
<dbReference type="PANTHER" id="PTHR42920:SF5">
    <property type="entry name" value="EAMA DOMAIN-CONTAINING PROTEIN"/>
    <property type="match status" value="1"/>
</dbReference>
<comment type="subcellular location">
    <subcellularLocation>
        <location evidence="1">Cell membrane</location>
        <topology evidence="1">Multi-pass membrane protein</topology>
    </subcellularLocation>
</comment>
<feature type="domain" description="EamA" evidence="8">
    <location>
        <begin position="8"/>
        <end position="151"/>
    </location>
</feature>
<evidence type="ECO:0000313" key="9">
    <source>
        <dbReference type="EMBL" id="NBH61313.1"/>
    </source>
</evidence>